<dbReference type="InterPro" id="IPR023346">
    <property type="entry name" value="Lysozyme-like_dom_sf"/>
</dbReference>
<reference evidence="3 4" key="1">
    <citation type="submission" date="2020-08" db="EMBL/GenBank/DDBJ databases">
        <title>Genomic Encyclopedia of Type Strains, Phase IV (KMG-IV): sequencing the most valuable type-strain genomes for metagenomic binning, comparative biology and taxonomic classification.</title>
        <authorList>
            <person name="Goeker M."/>
        </authorList>
    </citation>
    <scope>NUCLEOTIDE SEQUENCE [LARGE SCALE GENOMIC DNA]</scope>
    <source>
        <strain evidence="3 4">DSM 100044</strain>
    </source>
</reference>
<dbReference type="AlphaFoldDB" id="A0A7W9BCJ1"/>
<dbReference type="GO" id="GO:0009253">
    <property type="term" value="P:peptidoglycan catabolic process"/>
    <property type="evidence" value="ECO:0007669"/>
    <property type="project" value="TreeGrafter"/>
</dbReference>
<dbReference type="EMBL" id="JACIJK010000004">
    <property type="protein sequence ID" value="MBB5714690.1"/>
    <property type="molecule type" value="Genomic_DNA"/>
</dbReference>
<organism evidence="3 4">
    <name type="scientific">Sphingomonas aerophila</name>
    <dbReference type="NCBI Taxonomy" id="1344948"/>
    <lineage>
        <taxon>Bacteria</taxon>
        <taxon>Pseudomonadati</taxon>
        <taxon>Pseudomonadota</taxon>
        <taxon>Alphaproteobacteria</taxon>
        <taxon>Sphingomonadales</taxon>
        <taxon>Sphingomonadaceae</taxon>
        <taxon>Sphingomonas</taxon>
    </lineage>
</organism>
<dbReference type="Gene3D" id="1.10.530.10">
    <property type="match status" value="1"/>
</dbReference>
<dbReference type="InterPro" id="IPR031304">
    <property type="entry name" value="SLT_2"/>
</dbReference>
<gene>
    <name evidence="3" type="ORF">FHS94_001526</name>
</gene>
<dbReference type="RefSeq" id="WP_184056245.1">
    <property type="nucleotide sequence ID" value="NZ_JACIJK010000004.1"/>
</dbReference>
<dbReference type="Pfam" id="PF13406">
    <property type="entry name" value="SLT_2"/>
    <property type="match status" value="1"/>
</dbReference>
<feature type="chain" id="PRO_5031556990" evidence="1">
    <location>
        <begin position="31"/>
        <end position="349"/>
    </location>
</feature>
<name>A0A7W9BCJ1_9SPHN</name>
<feature type="domain" description="Transglycosylase SLT" evidence="2">
    <location>
        <begin position="36"/>
        <end position="345"/>
    </location>
</feature>
<dbReference type="InterPro" id="IPR011970">
    <property type="entry name" value="MltB_2"/>
</dbReference>
<proteinExistence type="predicted"/>
<dbReference type="Proteomes" id="UP000546200">
    <property type="component" value="Unassembled WGS sequence"/>
</dbReference>
<evidence type="ECO:0000313" key="4">
    <source>
        <dbReference type="Proteomes" id="UP000546200"/>
    </source>
</evidence>
<feature type="signal peptide" evidence="1">
    <location>
        <begin position="1"/>
        <end position="30"/>
    </location>
</feature>
<dbReference type="GO" id="GO:0008933">
    <property type="term" value="F:peptidoglycan lytic transglycosylase activity"/>
    <property type="evidence" value="ECO:0007669"/>
    <property type="project" value="TreeGrafter"/>
</dbReference>
<dbReference type="Gene3D" id="1.10.8.350">
    <property type="entry name" value="Bacterial muramidase"/>
    <property type="match status" value="1"/>
</dbReference>
<keyword evidence="4" id="KW-1185">Reference proteome</keyword>
<sequence>MGKPQKLARYIRNIGAAAALALAGLSPAGAQDEAGFQSYLAGLRGQALAQGVRAATLDAVLPTLTFNPRVVALDRAQPGNTETPTSFSPFAPYRIQHVDAGRISRGRAVYQRTRGRLAAVERTSGVPEAIAVAIWGHETNYGSYTGNFDLLRSLASLAYEGRRRDLFAGEFIAALKMIDRGVPRERLKGSWAGATGNPQFLPSAYLRLARDGDGDGRADIWTSEADTLASIIRYFTDAGWRAGQPWGLAVSLPASFDRSIVRNRLVSPRCPRVFSRHSGWRTVAEWRAMGVVPQSRSWPADNVLATLMEPDGPGQTAYLLTGNYRVILDYNCSNFYALSVGLLADAVEG</sequence>
<comment type="caution">
    <text evidence="3">The sequence shown here is derived from an EMBL/GenBank/DDBJ whole genome shotgun (WGS) entry which is preliminary data.</text>
</comment>
<protein>
    <submittedName>
        <fullName evidence="3">Lytic murein transglycosylase</fullName>
    </submittedName>
</protein>
<evidence type="ECO:0000259" key="2">
    <source>
        <dbReference type="Pfam" id="PF13406"/>
    </source>
</evidence>
<dbReference type="InterPro" id="IPR043426">
    <property type="entry name" value="MltB-like"/>
</dbReference>
<dbReference type="SUPFAM" id="SSF53955">
    <property type="entry name" value="Lysozyme-like"/>
    <property type="match status" value="1"/>
</dbReference>
<keyword evidence="1" id="KW-0732">Signal</keyword>
<dbReference type="PANTHER" id="PTHR30163">
    <property type="entry name" value="MEMBRANE-BOUND LYTIC MUREIN TRANSGLYCOSYLASE B"/>
    <property type="match status" value="1"/>
</dbReference>
<dbReference type="PANTHER" id="PTHR30163:SF8">
    <property type="entry name" value="LYTIC MUREIN TRANSGLYCOSYLASE"/>
    <property type="match status" value="1"/>
</dbReference>
<dbReference type="NCBIfam" id="TIGR02283">
    <property type="entry name" value="MltB_2"/>
    <property type="match status" value="1"/>
</dbReference>
<accession>A0A7W9BCJ1</accession>
<evidence type="ECO:0000313" key="3">
    <source>
        <dbReference type="EMBL" id="MBB5714690.1"/>
    </source>
</evidence>
<evidence type="ECO:0000256" key="1">
    <source>
        <dbReference type="SAM" id="SignalP"/>
    </source>
</evidence>